<dbReference type="Proteomes" id="UP000002059">
    <property type="component" value="Partially assembled WGS sequence"/>
</dbReference>
<dbReference type="KEGG" id="pbl:PAAG_12262"/>
<protein>
    <submittedName>
        <fullName evidence="2">Uncharacterized protein</fullName>
    </submittedName>
</protein>
<accession>A0A0A2V0N9</accession>
<evidence type="ECO:0000313" key="2">
    <source>
        <dbReference type="EMBL" id="KGQ01068.1"/>
    </source>
</evidence>
<gene>
    <name evidence="2" type="ORF">PAAG_12262</name>
</gene>
<feature type="compositionally biased region" description="Polar residues" evidence="1">
    <location>
        <begin position="9"/>
        <end position="19"/>
    </location>
</feature>
<dbReference type="GeneID" id="26970980"/>
<dbReference type="RefSeq" id="XP_015702625.1">
    <property type="nucleotide sequence ID" value="XM_015847775.1"/>
</dbReference>
<keyword evidence="3" id="KW-1185">Reference proteome</keyword>
<dbReference type="EMBL" id="KN294010">
    <property type="protein sequence ID" value="KGQ01068.1"/>
    <property type="molecule type" value="Genomic_DNA"/>
</dbReference>
<evidence type="ECO:0000256" key="1">
    <source>
        <dbReference type="SAM" id="MobiDB-lite"/>
    </source>
</evidence>
<dbReference type="OrthoDB" id="10632582at2759"/>
<sequence length="106" mass="11153">MAPRRKDTQAASQESSTKGPQAKVRYSVAKGMRENLLQRRIFGEGLFLSTAAATAAAAPTAAQWCSPAASASAKVLGVRDRMITLKCLRRVSTAPATRAGFAGESL</sequence>
<dbReference type="VEuPathDB" id="FungiDB:PAAG_12262"/>
<dbReference type="AlphaFoldDB" id="A0A0A2V0N9"/>
<name>A0A0A2V0N9_PARBA</name>
<proteinExistence type="predicted"/>
<evidence type="ECO:0000313" key="3">
    <source>
        <dbReference type="Proteomes" id="UP000002059"/>
    </source>
</evidence>
<feature type="region of interest" description="Disordered" evidence="1">
    <location>
        <begin position="1"/>
        <end position="24"/>
    </location>
</feature>
<organism evidence="2 3">
    <name type="scientific">Paracoccidioides lutzii (strain ATCC MYA-826 / Pb01)</name>
    <name type="common">Paracoccidioides brasiliensis</name>
    <dbReference type="NCBI Taxonomy" id="502779"/>
    <lineage>
        <taxon>Eukaryota</taxon>
        <taxon>Fungi</taxon>
        <taxon>Dikarya</taxon>
        <taxon>Ascomycota</taxon>
        <taxon>Pezizomycotina</taxon>
        <taxon>Eurotiomycetes</taxon>
        <taxon>Eurotiomycetidae</taxon>
        <taxon>Onygenales</taxon>
        <taxon>Ajellomycetaceae</taxon>
        <taxon>Paracoccidioides</taxon>
    </lineage>
</organism>
<dbReference type="HOGENOM" id="CLU_2224017_0_0_1"/>
<reference evidence="2 3" key="1">
    <citation type="journal article" date="2011" name="PLoS Genet.">
        <title>Comparative genomic analysis of human fungal pathogens causing paracoccidioidomycosis.</title>
        <authorList>
            <person name="Desjardins C.A."/>
            <person name="Champion M.D."/>
            <person name="Holder J.W."/>
            <person name="Muszewska A."/>
            <person name="Goldberg J."/>
            <person name="Bailao A.M."/>
            <person name="Brigido M.M."/>
            <person name="Ferreira M.E."/>
            <person name="Garcia A.M."/>
            <person name="Grynberg M."/>
            <person name="Gujja S."/>
            <person name="Heiman D.I."/>
            <person name="Henn M.R."/>
            <person name="Kodira C.D."/>
            <person name="Leon-Narvaez H."/>
            <person name="Longo L.V."/>
            <person name="Ma L.J."/>
            <person name="Malavazi I."/>
            <person name="Matsuo A.L."/>
            <person name="Morais F.V."/>
            <person name="Pereira M."/>
            <person name="Rodriguez-Brito S."/>
            <person name="Sakthikumar S."/>
            <person name="Salem-Izacc S.M."/>
            <person name="Sykes S.M."/>
            <person name="Teixeira M.M."/>
            <person name="Vallejo M.C."/>
            <person name="Walter M.E."/>
            <person name="Yandava C."/>
            <person name="Young S."/>
            <person name="Zeng Q."/>
            <person name="Zucker J."/>
            <person name="Felipe M.S."/>
            <person name="Goldman G.H."/>
            <person name="Haas B.J."/>
            <person name="McEwen J.G."/>
            <person name="Nino-Vega G."/>
            <person name="Puccia R."/>
            <person name="San-Blas G."/>
            <person name="Soares C.M."/>
            <person name="Birren B.W."/>
            <person name="Cuomo C.A."/>
        </authorList>
    </citation>
    <scope>NUCLEOTIDE SEQUENCE [LARGE SCALE GENOMIC DNA]</scope>
    <source>
        <strain evidence="3">ATCC MYA-826 / Pb01</strain>
    </source>
</reference>